<dbReference type="InterPro" id="IPR001054">
    <property type="entry name" value="A/G_cyclase"/>
</dbReference>
<gene>
    <name evidence="2" type="ORF">PGLA1383_LOCUS37959</name>
</gene>
<dbReference type="Gene3D" id="3.30.70.1230">
    <property type="entry name" value="Nucleotide cyclase"/>
    <property type="match status" value="1"/>
</dbReference>
<dbReference type="InterPro" id="IPR029787">
    <property type="entry name" value="Nucleotide_cyclase"/>
</dbReference>
<dbReference type="PANTHER" id="PTHR43336:SF3">
    <property type="entry name" value="GUANYLATE CYCLASE DOMAIN-CONTAINING PROTEIN"/>
    <property type="match status" value="1"/>
</dbReference>
<evidence type="ECO:0000259" key="1">
    <source>
        <dbReference type="PROSITE" id="PS50125"/>
    </source>
</evidence>
<keyword evidence="3" id="KW-1185">Reference proteome</keyword>
<dbReference type="SUPFAM" id="SSF55073">
    <property type="entry name" value="Nucleotide cyclase"/>
    <property type="match status" value="1"/>
</dbReference>
<dbReference type="OMA" id="DMAMISC"/>
<reference evidence="2" key="1">
    <citation type="submission" date="2021-02" db="EMBL/GenBank/DDBJ databases">
        <authorList>
            <person name="Dougan E. K."/>
            <person name="Rhodes N."/>
            <person name="Thang M."/>
            <person name="Chan C."/>
        </authorList>
    </citation>
    <scope>NUCLEOTIDE SEQUENCE</scope>
</reference>
<organism evidence="2 3">
    <name type="scientific">Polarella glacialis</name>
    <name type="common">Dinoflagellate</name>
    <dbReference type="NCBI Taxonomy" id="89957"/>
    <lineage>
        <taxon>Eukaryota</taxon>
        <taxon>Sar</taxon>
        <taxon>Alveolata</taxon>
        <taxon>Dinophyceae</taxon>
        <taxon>Suessiales</taxon>
        <taxon>Suessiaceae</taxon>
        <taxon>Polarella</taxon>
    </lineage>
</organism>
<protein>
    <recommendedName>
        <fullName evidence="1">Guanylate cyclase domain-containing protein</fullName>
    </recommendedName>
</protein>
<dbReference type="Proteomes" id="UP000654075">
    <property type="component" value="Unassembled WGS sequence"/>
</dbReference>
<evidence type="ECO:0000313" key="2">
    <source>
        <dbReference type="EMBL" id="CAE8620397.1"/>
    </source>
</evidence>
<sequence length="314" mass="35885">VMVFVNRIAGVVHSCVNEFFGNPNKNIGDAFLLAWRLSGHPAKKQQKLADMAMISCTKIIAQINKSALLAEYRNHPKLVKRLPNYRVRMGFGLHSGWAIEGAIGSEFKIDASYLSPNVNMAARLEAVTKQYGCLVLISDSIIRLMSEEMSEECRMIDHVRMTGTKEPFKLYTMDLDSLALEVERTPPLLGTQISVGPGADRGGSKNTKYRLRHERQRLKNERWADDYHMHSLFSTDQDLITMRQKFTPEFFCRFNMAFLNYEAGEWTVARDMLEACRFQLATEDGPSAALLRYMKQSHYEAPPSWPGYRMLTEK</sequence>
<accession>A0A813G285</accession>
<dbReference type="PROSITE" id="PS50125">
    <property type="entry name" value="GUANYLATE_CYCLASE_2"/>
    <property type="match status" value="1"/>
</dbReference>
<comment type="caution">
    <text evidence="2">The sequence shown here is derived from an EMBL/GenBank/DDBJ whole genome shotgun (WGS) entry which is preliminary data.</text>
</comment>
<dbReference type="CDD" id="cd07302">
    <property type="entry name" value="CHD"/>
    <property type="match status" value="1"/>
</dbReference>
<dbReference type="Pfam" id="PF00211">
    <property type="entry name" value="Guanylate_cyc"/>
    <property type="match status" value="1"/>
</dbReference>
<dbReference type="GO" id="GO:0035556">
    <property type="term" value="P:intracellular signal transduction"/>
    <property type="evidence" value="ECO:0007669"/>
    <property type="project" value="InterPro"/>
</dbReference>
<dbReference type="OrthoDB" id="60033at2759"/>
<feature type="domain" description="Guanylate cyclase" evidence="1">
    <location>
        <begin position="1"/>
        <end position="125"/>
    </location>
</feature>
<name>A0A813G285_POLGL</name>
<dbReference type="EMBL" id="CAJNNV010027439">
    <property type="protein sequence ID" value="CAE8620397.1"/>
    <property type="molecule type" value="Genomic_DNA"/>
</dbReference>
<evidence type="ECO:0000313" key="3">
    <source>
        <dbReference type="Proteomes" id="UP000654075"/>
    </source>
</evidence>
<dbReference type="AlphaFoldDB" id="A0A813G285"/>
<dbReference type="GO" id="GO:0009190">
    <property type="term" value="P:cyclic nucleotide biosynthetic process"/>
    <property type="evidence" value="ECO:0007669"/>
    <property type="project" value="InterPro"/>
</dbReference>
<proteinExistence type="predicted"/>
<feature type="non-terminal residue" evidence="2">
    <location>
        <position position="314"/>
    </location>
</feature>
<dbReference type="PANTHER" id="PTHR43336">
    <property type="entry name" value="OXYGEN SENSOR HISTIDINE KINASE RESPONSE REGULATOR DEVS/DOSS"/>
    <property type="match status" value="1"/>
</dbReference>